<dbReference type="Pfam" id="PF17179">
    <property type="entry name" value="Fer4_22"/>
    <property type="match status" value="1"/>
</dbReference>
<keyword evidence="1" id="KW-0479">Metal-binding</keyword>
<dbReference type="Gene3D" id="1.10.1060.10">
    <property type="entry name" value="Alpha-helical ferredoxin"/>
    <property type="match status" value="1"/>
</dbReference>
<dbReference type="SUPFAM" id="SSF46548">
    <property type="entry name" value="alpha-helical ferredoxin"/>
    <property type="match status" value="1"/>
</dbReference>
<dbReference type="HOGENOM" id="CLU_046702_0_1_9"/>
<dbReference type="InterPro" id="IPR014259">
    <property type="entry name" value="Sulphite_reductase_A"/>
</dbReference>
<evidence type="ECO:0000256" key="2">
    <source>
        <dbReference type="ARBA" id="ARBA00023004"/>
    </source>
</evidence>
<protein>
    <submittedName>
        <fullName evidence="5">Sulfite reductase, subunit A</fullName>
        <ecNumber evidence="5">1.8.-.-</ecNumber>
    </submittedName>
</protein>
<dbReference type="InterPro" id="IPR017900">
    <property type="entry name" value="4Fe4S_Fe_S_CS"/>
</dbReference>
<dbReference type="GO" id="GO:0046872">
    <property type="term" value="F:metal ion binding"/>
    <property type="evidence" value="ECO:0007669"/>
    <property type="project" value="UniProtKB-KW"/>
</dbReference>
<evidence type="ECO:0000259" key="4">
    <source>
        <dbReference type="PROSITE" id="PS51379"/>
    </source>
</evidence>
<name>E6MDR3_9FIRM</name>
<evidence type="ECO:0000313" key="5">
    <source>
        <dbReference type="EMBL" id="EFV02672.1"/>
    </source>
</evidence>
<feature type="domain" description="4Fe-4S ferredoxin-type" evidence="4">
    <location>
        <begin position="217"/>
        <end position="248"/>
    </location>
</feature>
<comment type="caution">
    <text evidence="5">The sequence shown here is derived from an EMBL/GenBank/DDBJ whole genome shotgun (WGS) entry which is preliminary data.</text>
</comment>
<reference evidence="5 6" key="1">
    <citation type="submission" date="2010-12" db="EMBL/GenBank/DDBJ databases">
        <authorList>
            <person name="Muzny D."/>
            <person name="Qin X."/>
            <person name="Deng J."/>
            <person name="Jiang H."/>
            <person name="Liu Y."/>
            <person name="Qu J."/>
            <person name="Song X.-Z."/>
            <person name="Zhang L."/>
            <person name="Thornton R."/>
            <person name="Coyle M."/>
            <person name="Francisco L."/>
            <person name="Jackson L."/>
            <person name="Javaid M."/>
            <person name="Korchina V."/>
            <person name="Kovar C."/>
            <person name="Mata R."/>
            <person name="Mathew T."/>
            <person name="Ngo R."/>
            <person name="Nguyen L."/>
            <person name="Nguyen N."/>
            <person name="Okwuonu G."/>
            <person name="Ongeri F."/>
            <person name="Pham C."/>
            <person name="Simmons D."/>
            <person name="Wilczek-Boney K."/>
            <person name="Hale W."/>
            <person name="Jakkamsetti A."/>
            <person name="Pham P."/>
            <person name="Ruth R."/>
            <person name="San Lucas F."/>
            <person name="Warren J."/>
            <person name="Zhang J."/>
            <person name="Zhao Z."/>
            <person name="Zhou C."/>
            <person name="Zhu D."/>
            <person name="Lee S."/>
            <person name="Bess C."/>
            <person name="Blankenburg K."/>
            <person name="Forbes L."/>
            <person name="Fu Q."/>
            <person name="Gubbala S."/>
            <person name="Hirani K."/>
            <person name="Jayaseelan J.C."/>
            <person name="Lara F."/>
            <person name="Munidasa M."/>
            <person name="Palculict T."/>
            <person name="Patil S."/>
            <person name="Pu L.-L."/>
            <person name="Saada N."/>
            <person name="Tang L."/>
            <person name="Weissenberger G."/>
            <person name="Zhu Y."/>
            <person name="Hemphill L."/>
            <person name="Shang Y."/>
            <person name="Youmans B."/>
            <person name="Ayvaz T."/>
            <person name="Ross M."/>
            <person name="Santibanez J."/>
            <person name="Aqrawi P."/>
            <person name="Gross S."/>
            <person name="Joshi V."/>
            <person name="Fowler G."/>
            <person name="Nazareth L."/>
            <person name="Reid J."/>
            <person name="Worley K."/>
            <person name="Petrosino J."/>
            <person name="Highlander S."/>
            <person name="Gibbs R."/>
        </authorList>
    </citation>
    <scope>NUCLEOTIDE SEQUENCE [LARGE SCALE GENOMIC DNA]</scope>
    <source>
        <strain evidence="5 6">ATCC 23263</strain>
    </source>
</reference>
<proteinExistence type="predicted"/>
<dbReference type="PANTHER" id="PTHR40447">
    <property type="entry name" value="ANAEROBIC SULFITE REDUCTASE SUBUNIT A"/>
    <property type="match status" value="1"/>
</dbReference>
<accession>E6MDR3</accession>
<dbReference type="NCBIfam" id="TIGR02910">
    <property type="entry name" value="sulfite_red_A"/>
    <property type="match status" value="1"/>
</dbReference>
<dbReference type="InterPro" id="IPR017896">
    <property type="entry name" value="4Fe4S_Fe-S-bd"/>
</dbReference>
<organism evidence="5 6">
    <name type="scientific">Pseudoramibacter alactolyticus ATCC 23263</name>
    <dbReference type="NCBI Taxonomy" id="887929"/>
    <lineage>
        <taxon>Bacteria</taxon>
        <taxon>Bacillati</taxon>
        <taxon>Bacillota</taxon>
        <taxon>Clostridia</taxon>
        <taxon>Eubacteriales</taxon>
        <taxon>Eubacteriaceae</taxon>
        <taxon>Pseudoramibacter</taxon>
    </lineage>
</organism>
<dbReference type="RefSeq" id="WP_006597563.1">
    <property type="nucleotide sequence ID" value="NZ_GL622359.1"/>
</dbReference>
<dbReference type="GO" id="GO:0016491">
    <property type="term" value="F:oxidoreductase activity"/>
    <property type="evidence" value="ECO:0007669"/>
    <property type="project" value="UniProtKB-KW"/>
</dbReference>
<dbReference type="InterPro" id="IPR009051">
    <property type="entry name" value="Helical_ferredxn"/>
</dbReference>
<keyword evidence="5" id="KW-0560">Oxidoreductase</keyword>
<gene>
    <name evidence="5" type="primary">asrA</name>
    <name evidence="5" type="ORF">HMP0721_0145</name>
</gene>
<dbReference type="EC" id="1.8.-.-" evidence="5"/>
<dbReference type="PANTHER" id="PTHR40447:SF1">
    <property type="entry name" value="ANAEROBIC SULFITE REDUCTASE SUBUNIT A"/>
    <property type="match status" value="1"/>
</dbReference>
<evidence type="ECO:0000256" key="1">
    <source>
        <dbReference type="ARBA" id="ARBA00022723"/>
    </source>
</evidence>
<evidence type="ECO:0000256" key="3">
    <source>
        <dbReference type="ARBA" id="ARBA00023014"/>
    </source>
</evidence>
<dbReference type="STRING" id="887929.HMP0721_0145"/>
<keyword evidence="3" id="KW-0411">Iron-sulfur</keyword>
<dbReference type="PROSITE" id="PS51379">
    <property type="entry name" value="4FE4S_FER_2"/>
    <property type="match status" value="2"/>
</dbReference>
<keyword evidence="6" id="KW-1185">Reference proteome</keyword>
<dbReference type="PROSITE" id="PS00198">
    <property type="entry name" value="4FE4S_FER_1"/>
    <property type="match status" value="2"/>
</dbReference>
<dbReference type="EMBL" id="AEQN01000005">
    <property type="protein sequence ID" value="EFV02672.1"/>
    <property type="molecule type" value="Genomic_DNA"/>
</dbReference>
<dbReference type="AlphaFoldDB" id="E6MDR3"/>
<sequence length="343" mass="38156">MGFRAGRAQMDALFNAWQAEGFTVVAPKLFAGTGRFSETDIVRYDTVTSIDEVVFDRRADYSFKEAFTPVRQTLFYFAGESTAEAESPRKGGAVIFLRNCDRCALEVLDDMYLKNGEEDFYYKRLREHCRFVVMGCDHSFEDCFCVSMGTNVAPDYDMAVDPAGDDFLLDVKDPGWQGILAGIGAPEQPVTPQTVSENAVQVALPEAIPDRAALCASDIWKEYDERCIACGRCTLVCPSCTCFTMQDLFYDDAGRIGERRRVQASCMIDGYTDVAGGGSYRQKNGARMRFKALHKVYDHRARFGRNMCVGCGRCTAICPEYIDFAVILNKVDGEVRTRGGGQA</sequence>
<dbReference type="OrthoDB" id="9795302at2"/>
<dbReference type="Proteomes" id="UP000004754">
    <property type="component" value="Unassembled WGS sequence"/>
</dbReference>
<dbReference type="GO" id="GO:0051536">
    <property type="term" value="F:iron-sulfur cluster binding"/>
    <property type="evidence" value="ECO:0007669"/>
    <property type="project" value="UniProtKB-KW"/>
</dbReference>
<feature type="domain" description="4Fe-4S ferredoxin-type" evidence="4">
    <location>
        <begin position="299"/>
        <end position="327"/>
    </location>
</feature>
<evidence type="ECO:0000313" key="6">
    <source>
        <dbReference type="Proteomes" id="UP000004754"/>
    </source>
</evidence>
<keyword evidence="2" id="KW-0408">Iron</keyword>
<dbReference type="eggNOG" id="COG0479">
    <property type="taxonomic scope" value="Bacteria"/>
</dbReference>